<evidence type="ECO:0000313" key="2">
    <source>
        <dbReference type="EMBL" id="GAA1647347.1"/>
    </source>
</evidence>
<comment type="caution">
    <text evidence="2">The sequence shown here is derived from an EMBL/GenBank/DDBJ whole genome shotgun (WGS) entry which is preliminary data.</text>
</comment>
<reference evidence="3" key="1">
    <citation type="journal article" date="2019" name="Int. J. Syst. Evol. Microbiol.">
        <title>The Global Catalogue of Microorganisms (GCM) 10K type strain sequencing project: providing services to taxonomists for standard genome sequencing and annotation.</title>
        <authorList>
            <consortium name="The Broad Institute Genomics Platform"/>
            <consortium name="The Broad Institute Genome Sequencing Center for Infectious Disease"/>
            <person name="Wu L."/>
            <person name="Ma J."/>
        </authorList>
    </citation>
    <scope>NUCLEOTIDE SEQUENCE [LARGE SCALE GENOMIC DNA]</scope>
    <source>
        <strain evidence="3">JCM 13929</strain>
    </source>
</reference>
<dbReference type="EMBL" id="BAAAMU010000038">
    <property type="protein sequence ID" value="GAA1647347.1"/>
    <property type="molecule type" value="Genomic_DNA"/>
</dbReference>
<feature type="transmembrane region" description="Helical" evidence="1">
    <location>
        <begin position="54"/>
        <end position="73"/>
    </location>
</feature>
<organism evidence="2 3">
    <name type="scientific">Nonomuraea maheshkhaliensis</name>
    <dbReference type="NCBI Taxonomy" id="419590"/>
    <lineage>
        <taxon>Bacteria</taxon>
        <taxon>Bacillati</taxon>
        <taxon>Actinomycetota</taxon>
        <taxon>Actinomycetes</taxon>
        <taxon>Streptosporangiales</taxon>
        <taxon>Streptosporangiaceae</taxon>
        <taxon>Nonomuraea</taxon>
    </lineage>
</organism>
<keyword evidence="3" id="KW-1185">Reference proteome</keyword>
<accession>A0ABP4RFN6</accession>
<evidence type="ECO:0008006" key="4">
    <source>
        <dbReference type="Google" id="ProtNLM"/>
    </source>
</evidence>
<gene>
    <name evidence="2" type="ORF">GCM10009733_050530</name>
</gene>
<dbReference type="InterPro" id="IPR036259">
    <property type="entry name" value="MFS_trans_sf"/>
</dbReference>
<keyword evidence="1" id="KW-1133">Transmembrane helix</keyword>
<dbReference type="Gene3D" id="1.20.1250.20">
    <property type="entry name" value="MFS general substrate transporter like domains"/>
    <property type="match status" value="1"/>
</dbReference>
<protein>
    <recommendedName>
        <fullName evidence="4">MFS transporter</fullName>
    </recommendedName>
</protein>
<keyword evidence="1" id="KW-0812">Transmembrane</keyword>
<name>A0ABP4RFN6_9ACTN</name>
<feature type="transmembrane region" description="Helical" evidence="1">
    <location>
        <begin position="23"/>
        <end position="42"/>
    </location>
</feature>
<dbReference type="Proteomes" id="UP001500064">
    <property type="component" value="Unassembled WGS sequence"/>
</dbReference>
<evidence type="ECO:0000256" key="1">
    <source>
        <dbReference type="SAM" id="Phobius"/>
    </source>
</evidence>
<evidence type="ECO:0000313" key="3">
    <source>
        <dbReference type="Proteomes" id="UP001500064"/>
    </source>
</evidence>
<keyword evidence="1" id="KW-0472">Membrane</keyword>
<dbReference type="RefSeq" id="WP_346108551.1">
    <property type="nucleotide sequence ID" value="NZ_BAAAMU010000038.1"/>
</dbReference>
<dbReference type="SUPFAM" id="SSF103473">
    <property type="entry name" value="MFS general substrate transporter"/>
    <property type="match status" value="1"/>
</dbReference>
<proteinExistence type="predicted"/>
<sequence>MSAWIPQCTGQLATHAGQSGGGWAANAGLVFNAASVPGYLLLGHLADRWGRKPTMLLYYAGSALIIPIFFFAVSTPGSQAPS</sequence>